<dbReference type="GO" id="GO:0120147">
    <property type="term" value="F:formylglycine-generating oxidase activity"/>
    <property type="evidence" value="ECO:0007669"/>
    <property type="project" value="TreeGrafter"/>
</dbReference>
<name>A0A928Z6M8_9CYAN</name>
<dbReference type="AlphaFoldDB" id="A0A928Z6M8"/>
<dbReference type="InterPro" id="IPR042095">
    <property type="entry name" value="SUMF_sf"/>
</dbReference>
<proteinExistence type="predicted"/>
<dbReference type="PANTHER" id="PTHR23150:SF26">
    <property type="entry name" value="GENERIC METHYLTRANSFERASE"/>
    <property type="match status" value="1"/>
</dbReference>
<dbReference type="InterPro" id="IPR027577">
    <property type="entry name" value="OvoA_Nterm"/>
</dbReference>
<keyword evidence="3" id="KW-1185">Reference proteome</keyword>
<dbReference type="EMBL" id="JADEXN010000024">
    <property type="protein sequence ID" value="MBE9039685.1"/>
    <property type="molecule type" value="Genomic_DNA"/>
</dbReference>
<dbReference type="Proteomes" id="UP000621799">
    <property type="component" value="Unassembled WGS sequence"/>
</dbReference>
<dbReference type="Pfam" id="PF03781">
    <property type="entry name" value="FGE-sulfatase"/>
    <property type="match status" value="2"/>
</dbReference>
<feature type="domain" description="Sulfatase-modifying factor enzyme-like" evidence="1">
    <location>
        <begin position="347"/>
        <end position="440"/>
    </location>
</feature>
<evidence type="ECO:0000259" key="1">
    <source>
        <dbReference type="Pfam" id="PF03781"/>
    </source>
</evidence>
<feature type="domain" description="Sulfatase-modifying factor enzyme-like" evidence="1">
    <location>
        <begin position="192"/>
        <end position="338"/>
    </location>
</feature>
<dbReference type="SUPFAM" id="SSF56436">
    <property type="entry name" value="C-type lectin-like"/>
    <property type="match status" value="1"/>
</dbReference>
<organism evidence="2 3">
    <name type="scientific">Zarconia navalis LEGE 11467</name>
    <dbReference type="NCBI Taxonomy" id="1828826"/>
    <lineage>
        <taxon>Bacteria</taxon>
        <taxon>Bacillati</taxon>
        <taxon>Cyanobacteriota</taxon>
        <taxon>Cyanophyceae</taxon>
        <taxon>Oscillatoriophycideae</taxon>
        <taxon>Oscillatoriales</taxon>
        <taxon>Oscillatoriales incertae sedis</taxon>
        <taxon>Zarconia</taxon>
        <taxon>Zarconia navalis</taxon>
    </lineage>
</organism>
<accession>A0A928Z6M8</accession>
<sequence>MDILKSIQPLQLDKCDRETLLNYFENSWELEEVLMKSLVGEETFYINPDPLRNRLIFYLGHSPVFYINKLVRVGLLEKRINPKYEILFELGVDPTTPEELDRAMQDVQWPQVKDVWQYRDKAKAEVVGAIENAPLNLPIEQNHPLWALMMGMEHNRVHFETSSMLIRQLPVNRLERPEYWQYATTHGTIPDNEMVRVAGGVAQLGKPENASTYGWDIEYGSRKVEVKPFLASQYLVTNGEFLKFVEANGYENREFWDEESWSWKTQYNIEHPKFWIPSNSGYKCYKYRAMFDEIDLPLDWPVEVNHYEAMAYCCWLGRGVRLMSEAEWKVASQGEEDRDFNLNIKLGSPCPVGRLESAQSPSGLYDIRGNVWEWLSDDFQPLPGFKPHPLYEDYSAPFFDTQHKIMRGGAWASTGTYASPSCRNWFRRNFHQHVGFRVARDLEDAK</sequence>
<dbReference type="Gene3D" id="3.90.1580.10">
    <property type="entry name" value="paralog of FGE (formylglycine-generating enzyme)"/>
    <property type="match status" value="1"/>
</dbReference>
<gene>
    <name evidence="2" type="primary">ovoA</name>
    <name evidence="2" type="ORF">IQ235_02600</name>
</gene>
<protein>
    <submittedName>
        <fullName evidence="2">5-histidylcysteine sulfoxide synthase</fullName>
    </submittedName>
</protein>
<dbReference type="NCBIfam" id="TIGR04344">
    <property type="entry name" value="ovoA_Nterm"/>
    <property type="match status" value="1"/>
</dbReference>
<evidence type="ECO:0000313" key="2">
    <source>
        <dbReference type="EMBL" id="MBE9039685.1"/>
    </source>
</evidence>
<dbReference type="InterPro" id="IPR016187">
    <property type="entry name" value="CTDL_fold"/>
</dbReference>
<comment type="caution">
    <text evidence="2">The sequence shown here is derived from an EMBL/GenBank/DDBJ whole genome shotgun (WGS) entry which is preliminary data.</text>
</comment>
<reference evidence="2" key="1">
    <citation type="submission" date="2020-10" db="EMBL/GenBank/DDBJ databases">
        <authorList>
            <person name="Castelo-Branco R."/>
            <person name="Eusebio N."/>
            <person name="Adriana R."/>
            <person name="Vieira A."/>
            <person name="Brugerolle De Fraissinette N."/>
            <person name="Rezende De Castro R."/>
            <person name="Schneider M.P."/>
            <person name="Vasconcelos V."/>
            <person name="Leao P.N."/>
        </authorList>
    </citation>
    <scope>NUCLEOTIDE SEQUENCE</scope>
    <source>
        <strain evidence="2">LEGE 11467</strain>
    </source>
</reference>
<dbReference type="PANTHER" id="PTHR23150">
    <property type="entry name" value="SULFATASE MODIFYING FACTOR 1, 2"/>
    <property type="match status" value="1"/>
</dbReference>
<dbReference type="InterPro" id="IPR051043">
    <property type="entry name" value="Sulfatase_Mod_Factor_Kinase"/>
</dbReference>
<dbReference type="RefSeq" id="WP_264319943.1">
    <property type="nucleotide sequence ID" value="NZ_JADEXN010000024.1"/>
</dbReference>
<dbReference type="InterPro" id="IPR005532">
    <property type="entry name" value="SUMF_dom"/>
</dbReference>
<evidence type="ECO:0000313" key="3">
    <source>
        <dbReference type="Proteomes" id="UP000621799"/>
    </source>
</evidence>